<comment type="caution">
    <text evidence="2">The sequence shown here is derived from an EMBL/GenBank/DDBJ whole genome shotgun (WGS) entry which is preliminary data.</text>
</comment>
<feature type="compositionally biased region" description="Acidic residues" evidence="1">
    <location>
        <begin position="631"/>
        <end position="641"/>
    </location>
</feature>
<organism evidence="2 3">
    <name type="scientific">Protopolystoma xenopodis</name>
    <dbReference type="NCBI Taxonomy" id="117903"/>
    <lineage>
        <taxon>Eukaryota</taxon>
        <taxon>Metazoa</taxon>
        <taxon>Spiralia</taxon>
        <taxon>Lophotrochozoa</taxon>
        <taxon>Platyhelminthes</taxon>
        <taxon>Monogenea</taxon>
        <taxon>Polyopisthocotylea</taxon>
        <taxon>Polystomatidea</taxon>
        <taxon>Polystomatidae</taxon>
        <taxon>Protopolystoma</taxon>
    </lineage>
</organism>
<dbReference type="OrthoDB" id="6288883at2759"/>
<feature type="region of interest" description="Disordered" evidence="1">
    <location>
        <begin position="65"/>
        <end position="184"/>
    </location>
</feature>
<protein>
    <submittedName>
        <fullName evidence="2">Uncharacterized protein</fullName>
    </submittedName>
</protein>
<evidence type="ECO:0000313" key="3">
    <source>
        <dbReference type="Proteomes" id="UP000784294"/>
    </source>
</evidence>
<feature type="compositionally biased region" description="Low complexity" evidence="1">
    <location>
        <begin position="79"/>
        <end position="88"/>
    </location>
</feature>
<sequence length="992" mass="107112">MVNDTYLIRFAVCRETASEEDIHHAWSVIRVYAEEIIKAEASLRQWRAHTNMGIRKKRASRQAHLQALSSSVQSKVADGSSSANASSGICDQGEEVELEEEDVFQVKPTDKSHEESGESGYREMGLEDSICGSEKMPLSPSKASSEEKRLRRRSSSRRESSSDRLISSPLLKRSWQPPRQPGIRLSMSSAVRDGIGTDETSEDMLEGSFSEEELEDDDIVQLAHARLAALKAENAAEAYNVLETQMRNMGLLDDDVVQAEANGGSNGDRESAGHSEASMPMNKASSATKAAASTVGDTEPKRPAVNAAGASFIERLLGPQAAGQIMSPIARSLAGVGSLEETAESEDDSNMQKCEKMEEIRSNEDETATKTAQLDEGSKTELNKISEEVNQEEKAEEEDRQNETPGDTKQDQKKELFGEEENCFTPPLPERQQHTPLDYGRMRSATIDLPEQSTWQPDVTPRGRLNLAASASTPLAQKNLSPTSAIEPTEASSNSATWRDPTRIPPQAGRLQQHSISLDATASSIARRLSLNVSRGSEACQLSASGSSPVVARLVSSMVDRRTPIPAGAVRPRSSLILTPTGLSGSGGTDELDETNEFVAALQKPPRLNEEPEEEELGELQTNRRSRREEEESEEESEDEDHVFVCDGDLGVGVARDATLTRLRRQTLLKMISDPASYDRKALRSLCVCPAHKRRIRPGSSGLTASPLGSSQAAEGANGCTAMNSEERSSGIDNMNGNELEAPASPTIDLALEKQMTPISRPHWRKGLSNSASVPSTAGSVNAAVGSQYLPTCPSEHLLKQDLESNSCGKNRHERMRKDQQELVGVTDLLDQEPAAGQHRRVTTIEDLSSRLEGGDCAMALGQGAPRRCTVQPNTSDLLPGQLKPSTPAEIAVSLLAAIGISPNEDPAERDLQTSINNQPTDATSSSPSFTSDRVVSVQPLVGSEKDCRISKSSEIVSKYPAPLSGSSDVSSIHNKVIPTPPDANVLTAEAN</sequence>
<feature type="compositionally biased region" description="Polar residues" evidence="1">
    <location>
        <begin position="965"/>
        <end position="974"/>
    </location>
</feature>
<accession>A0A448XDF9</accession>
<dbReference type="Gene3D" id="3.90.1150.10">
    <property type="entry name" value="Aspartate Aminotransferase, domain 1"/>
    <property type="match status" value="1"/>
</dbReference>
<proteinExistence type="predicted"/>
<feature type="region of interest" description="Disordered" evidence="1">
    <location>
        <begin position="358"/>
        <end position="512"/>
    </location>
</feature>
<feature type="compositionally biased region" description="Low complexity" evidence="1">
    <location>
        <begin position="283"/>
        <end position="294"/>
    </location>
</feature>
<feature type="region of interest" description="Disordered" evidence="1">
    <location>
        <begin position="603"/>
        <end position="641"/>
    </location>
</feature>
<gene>
    <name evidence="2" type="ORF">PXEA_LOCUS27584</name>
</gene>
<feature type="region of interest" description="Disordered" evidence="1">
    <location>
        <begin position="959"/>
        <end position="992"/>
    </location>
</feature>
<keyword evidence="3" id="KW-1185">Reference proteome</keyword>
<feature type="compositionally biased region" description="Polar residues" evidence="1">
    <location>
        <begin position="913"/>
        <end position="932"/>
    </location>
</feature>
<feature type="compositionally biased region" description="Basic and acidic residues" evidence="1">
    <location>
        <begin position="406"/>
        <end position="417"/>
    </location>
</feature>
<feature type="compositionally biased region" description="Basic and acidic residues" evidence="1">
    <location>
        <begin position="376"/>
        <end position="393"/>
    </location>
</feature>
<evidence type="ECO:0000313" key="2">
    <source>
        <dbReference type="EMBL" id="VEL34144.1"/>
    </source>
</evidence>
<dbReference type="Proteomes" id="UP000784294">
    <property type="component" value="Unassembled WGS sequence"/>
</dbReference>
<reference evidence="2" key="1">
    <citation type="submission" date="2018-11" db="EMBL/GenBank/DDBJ databases">
        <authorList>
            <consortium name="Pathogen Informatics"/>
        </authorList>
    </citation>
    <scope>NUCLEOTIDE SEQUENCE</scope>
</reference>
<feature type="compositionally biased region" description="Basic and acidic residues" evidence="1">
    <location>
        <begin position="358"/>
        <end position="368"/>
    </location>
</feature>
<name>A0A448XDF9_9PLAT</name>
<feature type="region of interest" description="Disordered" evidence="1">
    <location>
        <begin position="698"/>
        <end position="717"/>
    </location>
</feature>
<feature type="compositionally biased region" description="Basic and acidic residues" evidence="1">
    <location>
        <begin position="108"/>
        <end position="125"/>
    </location>
</feature>
<feature type="region of interest" description="Disordered" evidence="1">
    <location>
        <begin position="259"/>
        <end position="303"/>
    </location>
</feature>
<dbReference type="AlphaFoldDB" id="A0A448XDF9"/>
<feature type="compositionally biased region" description="Polar residues" evidence="1">
    <location>
        <begin position="469"/>
        <end position="497"/>
    </location>
</feature>
<feature type="compositionally biased region" description="Acidic residues" evidence="1">
    <location>
        <begin position="92"/>
        <end position="103"/>
    </location>
</feature>
<feature type="region of interest" description="Disordered" evidence="1">
    <location>
        <begin position="904"/>
        <end position="932"/>
    </location>
</feature>
<evidence type="ECO:0000256" key="1">
    <source>
        <dbReference type="SAM" id="MobiDB-lite"/>
    </source>
</evidence>
<dbReference type="EMBL" id="CAAALY010247070">
    <property type="protein sequence ID" value="VEL34144.1"/>
    <property type="molecule type" value="Genomic_DNA"/>
</dbReference>
<feature type="compositionally biased region" description="Polar residues" evidence="1">
    <location>
        <begin position="701"/>
        <end position="713"/>
    </location>
</feature>
<dbReference type="InterPro" id="IPR015422">
    <property type="entry name" value="PyrdxlP-dep_Trfase_small"/>
</dbReference>